<keyword evidence="1" id="KW-0812">Transmembrane</keyword>
<gene>
    <name evidence="2" type="primary">Acey_s0222.g2622</name>
    <name evidence="2" type="ORF">Y032_0222g2622</name>
</gene>
<reference evidence="3" key="1">
    <citation type="journal article" date="2015" name="Nat. Genet.">
        <title>The genome and transcriptome of the zoonotic hookworm Ancylostoma ceylanicum identify infection-specific gene families.</title>
        <authorList>
            <person name="Schwarz E.M."/>
            <person name="Hu Y."/>
            <person name="Antoshechkin I."/>
            <person name="Miller M.M."/>
            <person name="Sternberg P.W."/>
            <person name="Aroian R.V."/>
        </authorList>
    </citation>
    <scope>NUCLEOTIDE SEQUENCE</scope>
    <source>
        <strain evidence="3">HY135</strain>
    </source>
</reference>
<name>A0A016SIL3_9BILA</name>
<protein>
    <recommendedName>
        <fullName evidence="4">SCP domain-containing protein</fullName>
    </recommendedName>
</protein>
<dbReference type="AlphaFoldDB" id="A0A016SIL3"/>
<dbReference type="Gene3D" id="3.40.33.10">
    <property type="entry name" value="CAP"/>
    <property type="match status" value="1"/>
</dbReference>
<evidence type="ECO:0008006" key="4">
    <source>
        <dbReference type="Google" id="ProtNLM"/>
    </source>
</evidence>
<dbReference type="EMBL" id="JARK01001558">
    <property type="protein sequence ID" value="EYB90232.1"/>
    <property type="molecule type" value="Genomic_DNA"/>
</dbReference>
<dbReference type="InterPro" id="IPR035940">
    <property type="entry name" value="CAP_sf"/>
</dbReference>
<evidence type="ECO:0000313" key="3">
    <source>
        <dbReference type="Proteomes" id="UP000024635"/>
    </source>
</evidence>
<comment type="caution">
    <text evidence="2">The sequence shown here is derived from an EMBL/GenBank/DDBJ whole genome shotgun (WGS) entry which is preliminary data.</text>
</comment>
<dbReference type="STRING" id="53326.A0A016SIL3"/>
<keyword evidence="1" id="KW-1133">Transmembrane helix</keyword>
<organism evidence="2 3">
    <name type="scientific">Ancylostoma ceylanicum</name>
    <dbReference type="NCBI Taxonomy" id="53326"/>
    <lineage>
        <taxon>Eukaryota</taxon>
        <taxon>Metazoa</taxon>
        <taxon>Ecdysozoa</taxon>
        <taxon>Nematoda</taxon>
        <taxon>Chromadorea</taxon>
        <taxon>Rhabditida</taxon>
        <taxon>Rhabditina</taxon>
        <taxon>Rhabditomorpha</taxon>
        <taxon>Strongyloidea</taxon>
        <taxon>Ancylostomatidae</taxon>
        <taxon>Ancylostomatinae</taxon>
        <taxon>Ancylostoma</taxon>
    </lineage>
</organism>
<evidence type="ECO:0000256" key="1">
    <source>
        <dbReference type="SAM" id="Phobius"/>
    </source>
</evidence>
<feature type="transmembrane region" description="Helical" evidence="1">
    <location>
        <begin position="39"/>
        <end position="63"/>
    </location>
</feature>
<keyword evidence="1" id="KW-0472">Membrane</keyword>
<proteinExistence type="predicted"/>
<dbReference type="Proteomes" id="UP000024635">
    <property type="component" value="Unassembled WGS sequence"/>
</dbReference>
<keyword evidence="3" id="KW-1185">Reference proteome</keyword>
<evidence type="ECO:0000313" key="2">
    <source>
        <dbReference type="EMBL" id="EYB90232.1"/>
    </source>
</evidence>
<dbReference type="SUPFAM" id="SSF55797">
    <property type="entry name" value="PR-1-like"/>
    <property type="match status" value="1"/>
</dbReference>
<dbReference type="OrthoDB" id="5911200at2759"/>
<sequence length="239" mass="26720">MRVEIFQTELNDALTSSTSMNGSAAYKRVNVSSFHISDMAMFTILIVAVVVSVLPSSAVELVLDHPEKCMLHRPFRTILNKFHNELRQSVGQGEAVVKGNSLGPSREMYGLVYDCSLEEEASHEMTLPGFAALYNRGVISFSGEYKGSANTALEKILPTLYDDENSLRQLIYPKAARFGCWGKLKKGNTAGNRRMEFVCLYDKKPESGESLEGGNFCNVDKDCTFYKRSYCENNLCYVQ</sequence>
<accession>A0A016SIL3</accession>